<gene>
    <name evidence="2" type="ORF">EV420DRAFT_1651592</name>
</gene>
<reference evidence="2" key="1">
    <citation type="submission" date="2023-06" db="EMBL/GenBank/DDBJ databases">
        <authorList>
            <consortium name="Lawrence Berkeley National Laboratory"/>
            <person name="Ahrendt S."/>
            <person name="Sahu N."/>
            <person name="Indic B."/>
            <person name="Wong-Bajracharya J."/>
            <person name="Merenyi Z."/>
            <person name="Ke H.-M."/>
            <person name="Monk M."/>
            <person name="Kocsube S."/>
            <person name="Drula E."/>
            <person name="Lipzen A."/>
            <person name="Balint B."/>
            <person name="Henrissat B."/>
            <person name="Andreopoulos B."/>
            <person name="Martin F.M."/>
            <person name="Harder C.B."/>
            <person name="Rigling D."/>
            <person name="Ford K.L."/>
            <person name="Foster G.D."/>
            <person name="Pangilinan J."/>
            <person name="Papanicolaou A."/>
            <person name="Barry K."/>
            <person name="LaButti K."/>
            <person name="Viragh M."/>
            <person name="Koriabine M."/>
            <person name="Yan M."/>
            <person name="Riley R."/>
            <person name="Champramary S."/>
            <person name="Plett K.L."/>
            <person name="Tsai I.J."/>
            <person name="Slot J."/>
            <person name="Sipos G."/>
            <person name="Plett J."/>
            <person name="Nagy L.G."/>
            <person name="Grigoriev I.V."/>
        </authorList>
    </citation>
    <scope>NUCLEOTIDE SEQUENCE</scope>
    <source>
        <strain evidence="2">CCBAS 213</strain>
    </source>
</reference>
<evidence type="ECO:0000313" key="3">
    <source>
        <dbReference type="Proteomes" id="UP001175211"/>
    </source>
</evidence>
<dbReference type="Pfam" id="PF11901">
    <property type="entry name" value="DM9"/>
    <property type="match status" value="1"/>
</dbReference>
<dbReference type="RefSeq" id="XP_060322824.1">
    <property type="nucleotide sequence ID" value="XM_060478574.1"/>
</dbReference>
<protein>
    <submittedName>
        <fullName evidence="2">Uncharacterized protein</fullName>
    </submittedName>
</protein>
<dbReference type="EMBL" id="JAUEPS010000101">
    <property type="protein sequence ID" value="KAK0438144.1"/>
    <property type="molecule type" value="Genomic_DNA"/>
</dbReference>
<dbReference type="InterPro" id="IPR006616">
    <property type="entry name" value="DM9_repeat"/>
</dbReference>
<feature type="compositionally biased region" description="Polar residues" evidence="1">
    <location>
        <begin position="1"/>
        <end position="27"/>
    </location>
</feature>
<organism evidence="2 3">
    <name type="scientific">Armillaria tabescens</name>
    <name type="common">Ringless honey mushroom</name>
    <name type="synonym">Agaricus tabescens</name>
    <dbReference type="NCBI Taxonomy" id="1929756"/>
    <lineage>
        <taxon>Eukaryota</taxon>
        <taxon>Fungi</taxon>
        <taxon>Dikarya</taxon>
        <taxon>Basidiomycota</taxon>
        <taxon>Agaricomycotina</taxon>
        <taxon>Agaricomycetes</taxon>
        <taxon>Agaricomycetidae</taxon>
        <taxon>Agaricales</taxon>
        <taxon>Marasmiineae</taxon>
        <taxon>Physalacriaceae</taxon>
        <taxon>Desarmillaria</taxon>
    </lineage>
</organism>
<dbReference type="SMART" id="SM00696">
    <property type="entry name" value="DM9"/>
    <property type="match status" value="1"/>
</dbReference>
<evidence type="ECO:0000313" key="2">
    <source>
        <dbReference type="EMBL" id="KAK0438144.1"/>
    </source>
</evidence>
<dbReference type="GeneID" id="85362122"/>
<comment type="caution">
    <text evidence="2">The sequence shown here is derived from an EMBL/GenBank/DDBJ whole genome shotgun (WGS) entry which is preliminary data.</text>
</comment>
<dbReference type="PANTHER" id="PTHR31649">
    <property type="entry name" value="AGAP009604-PA"/>
    <property type="match status" value="1"/>
</dbReference>
<keyword evidence="3" id="KW-1185">Reference proteome</keyword>
<sequence length="179" mass="19682">MSQPDINQQPAPSSDHQAPIQQPSSSGFRIPLHSSATTFPPQDLTGPPPCYDIDGSPMYFGSAIFDKSVHPCKIGPYLRDPCSVPLGGREVAHNGRYDLLPFDPDTMEFVTTSYGFIPAGRRPVEGGYEEDRIPLYHGVAMFNNIRIPGKTSIRLAGCNVTFNGGEHVVKTNYEILCWK</sequence>
<dbReference type="Proteomes" id="UP001175211">
    <property type="component" value="Unassembled WGS sequence"/>
</dbReference>
<evidence type="ECO:0000256" key="1">
    <source>
        <dbReference type="SAM" id="MobiDB-lite"/>
    </source>
</evidence>
<proteinExistence type="predicted"/>
<feature type="region of interest" description="Disordered" evidence="1">
    <location>
        <begin position="1"/>
        <end position="48"/>
    </location>
</feature>
<dbReference type="PANTHER" id="PTHR31649:SF1">
    <property type="entry name" value="FARNESOIC ACID O-METHYL TRANSFERASE DOMAIN-CONTAINING PROTEIN"/>
    <property type="match status" value="1"/>
</dbReference>
<name>A0AA39JB70_ARMTA</name>
<dbReference type="AlphaFoldDB" id="A0AA39JB70"/>
<accession>A0AA39JB70</accession>